<dbReference type="InterPro" id="IPR011991">
    <property type="entry name" value="ArsR-like_HTH"/>
</dbReference>
<dbReference type="Proteomes" id="UP000011554">
    <property type="component" value="Unassembled WGS sequence"/>
</dbReference>
<dbReference type="SMART" id="SM00418">
    <property type="entry name" value="HTH_ARSR"/>
    <property type="match status" value="2"/>
</dbReference>
<feature type="compositionally biased region" description="Low complexity" evidence="1">
    <location>
        <begin position="95"/>
        <end position="104"/>
    </location>
</feature>
<dbReference type="OrthoDB" id="28610at2157"/>
<dbReference type="PROSITE" id="PS50987">
    <property type="entry name" value="HTH_ARSR_2"/>
    <property type="match status" value="1"/>
</dbReference>
<feature type="region of interest" description="Disordered" evidence="1">
    <location>
        <begin position="265"/>
        <end position="310"/>
    </location>
</feature>
<keyword evidence="4" id="KW-1185">Reference proteome</keyword>
<gene>
    <name evidence="3" type="ORF">C481_07021</name>
</gene>
<evidence type="ECO:0000256" key="1">
    <source>
        <dbReference type="SAM" id="MobiDB-lite"/>
    </source>
</evidence>
<dbReference type="GO" id="GO:0003700">
    <property type="term" value="F:DNA-binding transcription factor activity"/>
    <property type="evidence" value="ECO:0007669"/>
    <property type="project" value="InterPro"/>
</dbReference>
<sequence>MTSSAPVPVRPSTQAVVCVVTAVILCSGVAGIAGVAAGTASSAETLSGADNGQEVGSDGTAAVDETEPASDGSNDSVATETETRHINSADGRTNASGEATAATASEREAAAEDVTEGEYESDSEGALTAGSGIISPDTAGIDPESGDRSEADTAGGERRDGTFDEGAASETKTATETPRVPASETVVDAAATETHRLADETDALDSHAELEATIGGDTDLPATGELEFGAGTVTDPVTAVGSERAEPSREALPLAARIEGESSLASGGVVTFGDGSDGNETAGESADGERGDGSETADSETASPRLPSSTTETALIGLLGVITASGVTAGTAGLGAGLGTGTGAGVGASAGASSSAAGTGIVTTVANAITTWVRQIELFQRLHRLASRLPWQLVSIFRYSRYDDSDPLENDRRRTVYETIRADPGCYLSQVRDRNELSLSTVRHHLRILEEEGLVSSAKIGGKRRLYLEAAATGTEHAATNPDDREAGADGTLAADSPRVELQAALAEPAKRDVLETLAAIGQANNGRLADELECDPSTVSHHLSALEADELIVRERDGRAVVNRLAADVEATLTESERSRSGETDRSARSPADD</sequence>
<evidence type="ECO:0000313" key="4">
    <source>
        <dbReference type="Proteomes" id="UP000011554"/>
    </source>
</evidence>
<feature type="region of interest" description="Disordered" evidence="1">
    <location>
        <begin position="573"/>
        <end position="595"/>
    </location>
</feature>
<dbReference type="eggNOG" id="arCOG02611">
    <property type="taxonomic scope" value="Archaea"/>
</dbReference>
<dbReference type="InterPro" id="IPR036390">
    <property type="entry name" value="WH_DNA-bd_sf"/>
</dbReference>
<feature type="compositionally biased region" description="Basic and acidic residues" evidence="1">
    <location>
        <begin position="145"/>
        <end position="162"/>
    </location>
</feature>
<dbReference type="PANTHER" id="PTHR36216">
    <property type="entry name" value="TRANSCRIPTIONAL REGULATOR, TRMB"/>
    <property type="match status" value="1"/>
</dbReference>
<dbReference type="InterPro" id="IPR001845">
    <property type="entry name" value="HTH_ArsR_DNA-bd_dom"/>
</dbReference>
<feature type="compositionally biased region" description="Acidic residues" evidence="1">
    <location>
        <begin position="111"/>
        <end position="123"/>
    </location>
</feature>
<feature type="region of interest" description="Disordered" evidence="1">
    <location>
        <begin position="44"/>
        <end position="184"/>
    </location>
</feature>
<dbReference type="InterPro" id="IPR036388">
    <property type="entry name" value="WH-like_DNA-bd_sf"/>
</dbReference>
<dbReference type="SUPFAM" id="SSF46785">
    <property type="entry name" value="Winged helix' DNA-binding domain"/>
    <property type="match status" value="2"/>
</dbReference>
<dbReference type="RefSeq" id="WP_006108433.1">
    <property type="nucleotide sequence ID" value="NZ_AOIO01000021.1"/>
</dbReference>
<dbReference type="CDD" id="cd00090">
    <property type="entry name" value="HTH_ARSR"/>
    <property type="match status" value="2"/>
</dbReference>
<name>M0AUL7_NATA1</name>
<dbReference type="AlphaFoldDB" id="M0AUL7"/>
<proteinExistence type="predicted"/>
<organism evidence="3 4">
    <name type="scientific">Natrialba asiatica (strain ATCC 700177 / DSM 12278 / JCM 9576 / FERM P-10747 / NBRC 102637 / 172P1)</name>
    <dbReference type="NCBI Taxonomy" id="29540"/>
    <lineage>
        <taxon>Archaea</taxon>
        <taxon>Methanobacteriati</taxon>
        <taxon>Methanobacteriota</taxon>
        <taxon>Stenosarchaea group</taxon>
        <taxon>Halobacteria</taxon>
        <taxon>Halobacteriales</taxon>
        <taxon>Natrialbaceae</taxon>
        <taxon>Natrialba</taxon>
    </lineage>
</organism>
<evidence type="ECO:0000313" key="3">
    <source>
        <dbReference type="EMBL" id="ELZ02401.1"/>
    </source>
</evidence>
<feature type="compositionally biased region" description="Basic and acidic residues" evidence="1">
    <location>
        <begin position="576"/>
        <end position="595"/>
    </location>
</feature>
<dbReference type="Pfam" id="PF01022">
    <property type="entry name" value="HTH_5"/>
    <property type="match status" value="1"/>
</dbReference>
<dbReference type="Pfam" id="PF12840">
    <property type="entry name" value="HTH_20"/>
    <property type="match status" value="1"/>
</dbReference>
<comment type="caution">
    <text evidence="3">The sequence shown here is derived from an EMBL/GenBank/DDBJ whole genome shotgun (WGS) entry which is preliminary data.</text>
</comment>
<dbReference type="Gene3D" id="1.10.10.10">
    <property type="entry name" value="Winged helix-like DNA-binding domain superfamily/Winged helix DNA-binding domain"/>
    <property type="match status" value="2"/>
</dbReference>
<dbReference type="PANTHER" id="PTHR36216:SF1">
    <property type="entry name" value="HTH ARSR-TYPE DOMAIN-CONTAINING PROTEIN"/>
    <property type="match status" value="1"/>
</dbReference>
<evidence type="ECO:0000259" key="2">
    <source>
        <dbReference type="PROSITE" id="PS50987"/>
    </source>
</evidence>
<protein>
    <submittedName>
        <fullName evidence="3">MarR family transcriptional regulator</fullName>
    </submittedName>
</protein>
<feature type="domain" description="HTH arsR-type" evidence="2">
    <location>
        <begin position="493"/>
        <end position="586"/>
    </location>
</feature>
<feature type="compositionally biased region" description="Polar residues" evidence="1">
    <location>
        <begin position="299"/>
        <end position="310"/>
    </location>
</feature>
<feature type="compositionally biased region" description="Polar residues" evidence="1">
    <location>
        <begin position="71"/>
        <end position="80"/>
    </location>
</feature>
<dbReference type="PATRIC" id="fig|29540.5.peg.1425"/>
<accession>M0AUL7</accession>
<dbReference type="EMBL" id="AOIO01000021">
    <property type="protein sequence ID" value="ELZ02401.1"/>
    <property type="molecule type" value="Genomic_DNA"/>
</dbReference>
<reference evidence="3 4" key="1">
    <citation type="journal article" date="2014" name="PLoS Genet.">
        <title>Phylogenetically driven sequencing of extremely halophilic archaea reveals strategies for static and dynamic osmo-response.</title>
        <authorList>
            <person name="Becker E.A."/>
            <person name="Seitzer P.M."/>
            <person name="Tritt A."/>
            <person name="Larsen D."/>
            <person name="Krusor M."/>
            <person name="Yao A.I."/>
            <person name="Wu D."/>
            <person name="Madern D."/>
            <person name="Eisen J.A."/>
            <person name="Darling A.E."/>
            <person name="Facciotti M.T."/>
        </authorList>
    </citation>
    <scope>NUCLEOTIDE SEQUENCE [LARGE SCALE GENOMIC DNA]</scope>
    <source>
        <strain evidence="3 4">DSM 12278</strain>
    </source>
</reference>